<feature type="compositionally biased region" description="Low complexity" evidence="1">
    <location>
        <begin position="225"/>
        <end position="234"/>
    </location>
</feature>
<keyword evidence="3" id="KW-1185">Reference proteome</keyword>
<evidence type="ECO:0000313" key="2">
    <source>
        <dbReference type="EMBL" id="KAF5677606.1"/>
    </source>
</evidence>
<feature type="compositionally biased region" description="Basic and acidic residues" evidence="1">
    <location>
        <begin position="235"/>
        <end position="251"/>
    </location>
</feature>
<protein>
    <submittedName>
        <fullName evidence="2">Uncharacterized protein</fullName>
    </submittedName>
</protein>
<comment type="caution">
    <text evidence="2">The sequence shown here is derived from an EMBL/GenBank/DDBJ whole genome shotgun (WGS) entry which is preliminary data.</text>
</comment>
<name>A0A8H5TUS4_FUSHE</name>
<sequence length="671" mass="74773">MATPTTSPADGQNGPHSQDSDWERLSQATLSDSFVEVDHDDAAITASDYRDPLQSMLADLQIDPSDLNPRLSSDEIMAIREMYSSMESWKCIKRTKMDEADKIRSEIQMAKAHSEDFSTLIAKLKAMEAEITEAKERVLTLAFMIVTANGHIDEEYEESDNDDDDDGGEDGDDDANLVVDESSGNDADDEAWDSDPDLIDTPQNTPHNTPEGSDNATFNDSISPTEDSQQTTEQHTTESKSDCEQPEHLTAESESEDDNSDDDYKIDVSSVFTPEQMVATRRVLMRVPFSVNIKQVADGTTGVGGIVSFTMLNTRNGCSLGDWSALIEFHTVKAAQAYVKYVRFHGLWFKDRLGIQHGVEVKPINTISHSLVARDESKDAERCVNVAKFPTSAIWTLMREFGMPFIIRVSSKGNSHSSGQTSDVCIEVSSTCEAARLKEVLCGSTWNIKGENVTFVKGPSDRVVHELSRTVDGIIDYVEHNQLEQDWHVAPYHNWVRPVPQSPGRPIVRRPVPANVGTISIISGIPAQGTGIILQNDPGRPIYRVPEGKISTLLEVDDVIYAIVDGKVYMRRPVDGRIFKLLYGNALLSLQKATMLFNIWGSFWSTYCLVNNIEDLRKYYAYGRLAARRRAINRELGFPDGYAHDDLRNSPVPEVIVKWISFCQVVNTNES</sequence>
<organism evidence="2 3">
    <name type="scientific">Fusarium heterosporum</name>
    <dbReference type="NCBI Taxonomy" id="42747"/>
    <lineage>
        <taxon>Eukaryota</taxon>
        <taxon>Fungi</taxon>
        <taxon>Dikarya</taxon>
        <taxon>Ascomycota</taxon>
        <taxon>Pezizomycotina</taxon>
        <taxon>Sordariomycetes</taxon>
        <taxon>Hypocreomycetidae</taxon>
        <taxon>Hypocreales</taxon>
        <taxon>Nectriaceae</taxon>
        <taxon>Fusarium</taxon>
        <taxon>Fusarium heterosporum species complex</taxon>
    </lineage>
</organism>
<evidence type="ECO:0000256" key="1">
    <source>
        <dbReference type="SAM" id="MobiDB-lite"/>
    </source>
</evidence>
<feature type="region of interest" description="Disordered" evidence="1">
    <location>
        <begin position="152"/>
        <end position="265"/>
    </location>
</feature>
<dbReference type="Proteomes" id="UP000567885">
    <property type="component" value="Unassembled WGS sequence"/>
</dbReference>
<dbReference type="OrthoDB" id="4865224at2759"/>
<feature type="region of interest" description="Disordered" evidence="1">
    <location>
        <begin position="1"/>
        <end position="21"/>
    </location>
</feature>
<reference evidence="2 3" key="1">
    <citation type="submission" date="2020-05" db="EMBL/GenBank/DDBJ databases">
        <title>Identification and distribution of gene clusters putatively required for synthesis of sphingolipid metabolism inhibitors in phylogenetically diverse species of the filamentous fungus Fusarium.</title>
        <authorList>
            <person name="Kim H.-S."/>
            <person name="Busman M."/>
            <person name="Brown D.W."/>
            <person name="Divon H."/>
            <person name="Uhlig S."/>
            <person name="Proctor R.H."/>
        </authorList>
    </citation>
    <scope>NUCLEOTIDE SEQUENCE [LARGE SCALE GENOMIC DNA]</scope>
    <source>
        <strain evidence="2 3">NRRL 20693</strain>
    </source>
</reference>
<dbReference type="AlphaFoldDB" id="A0A8H5TUS4"/>
<feature type="compositionally biased region" description="Polar residues" evidence="1">
    <location>
        <begin position="201"/>
        <end position="224"/>
    </location>
</feature>
<dbReference type="EMBL" id="JAAGWQ010000025">
    <property type="protein sequence ID" value="KAF5677606.1"/>
    <property type="molecule type" value="Genomic_DNA"/>
</dbReference>
<feature type="compositionally biased region" description="Acidic residues" evidence="1">
    <location>
        <begin position="186"/>
        <end position="198"/>
    </location>
</feature>
<gene>
    <name evidence="2" type="ORF">FHETE_1657</name>
</gene>
<evidence type="ECO:0000313" key="3">
    <source>
        <dbReference type="Proteomes" id="UP000567885"/>
    </source>
</evidence>
<proteinExistence type="predicted"/>
<feature type="compositionally biased region" description="Polar residues" evidence="1">
    <location>
        <begin position="1"/>
        <end position="17"/>
    </location>
</feature>
<feature type="compositionally biased region" description="Acidic residues" evidence="1">
    <location>
        <begin position="154"/>
        <end position="175"/>
    </location>
</feature>
<accession>A0A8H5TUS4</accession>